<name>A0A840RN65_9BURK</name>
<comment type="caution">
    <text evidence="1">The sequence shown here is derived from an EMBL/GenBank/DDBJ whole genome shotgun (WGS) entry which is preliminary data.</text>
</comment>
<evidence type="ECO:0000313" key="2">
    <source>
        <dbReference type="Proteomes" id="UP000571084"/>
    </source>
</evidence>
<evidence type="ECO:0000313" key="1">
    <source>
        <dbReference type="EMBL" id="MBB5198436.1"/>
    </source>
</evidence>
<accession>A0A840RN65</accession>
<keyword evidence="2" id="KW-1185">Reference proteome</keyword>
<dbReference type="Proteomes" id="UP000571084">
    <property type="component" value="Unassembled WGS sequence"/>
</dbReference>
<dbReference type="EMBL" id="JACHHQ010000001">
    <property type="protein sequence ID" value="MBB5198436.1"/>
    <property type="molecule type" value="Genomic_DNA"/>
</dbReference>
<organism evidence="1 2">
    <name type="scientific">Glaciimonas immobilis</name>
    <dbReference type="NCBI Taxonomy" id="728004"/>
    <lineage>
        <taxon>Bacteria</taxon>
        <taxon>Pseudomonadati</taxon>
        <taxon>Pseudomonadota</taxon>
        <taxon>Betaproteobacteria</taxon>
        <taxon>Burkholderiales</taxon>
        <taxon>Oxalobacteraceae</taxon>
        <taxon>Glaciimonas</taxon>
    </lineage>
</organism>
<gene>
    <name evidence="1" type="ORF">HNR39_000246</name>
</gene>
<dbReference type="AlphaFoldDB" id="A0A840RN65"/>
<proteinExistence type="predicted"/>
<reference evidence="1 2" key="1">
    <citation type="submission" date="2020-08" db="EMBL/GenBank/DDBJ databases">
        <title>Genomic Encyclopedia of Type Strains, Phase IV (KMG-IV): sequencing the most valuable type-strain genomes for metagenomic binning, comparative biology and taxonomic classification.</title>
        <authorList>
            <person name="Goeker M."/>
        </authorList>
    </citation>
    <scope>NUCLEOTIDE SEQUENCE [LARGE SCALE GENOMIC DNA]</scope>
    <source>
        <strain evidence="1 2">DSM 23240</strain>
    </source>
</reference>
<sequence length="87" mass="9733">MNETTSSSNNGARLSTNRNVTVTAADPIKMKVATEMLGNKLPVVVYLPTSDERYGNKLTRWVAIFILPGDSNVYLYSDVKFPWKHKA</sequence>
<protein>
    <submittedName>
        <fullName evidence="1">Uncharacterized protein</fullName>
    </submittedName>
</protein>